<dbReference type="PANTHER" id="PTHR43377:SF6">
    <property type="entry name" value="GFO_IDH_MOCA-LIKE OXIDOREDUCTASE N-TERMINAL DOMAIN-CONTAINING PROTEIN"/>
    <property type="match status" value="1"/>
</dbReference>
<accession>A0A1W2EW44</accession>
<organism evidence="1 2">
    <name type="scientific">Sporomusa malonica</name>
    <dbReference type="NCBI Taxonomy" id="112901"/>
    <lineage>
        <taxon>Bacteria</taxon>
        <taxon>Bacillati</taxon>
        <taxon>Bacillota</taxon>
        <taxon>Negativicutes</taxon>
        <taxon>Selenomonadales</taxon>
        <taxon>Sporomusaceae</taxon>
        <taxon>Sporomusa</taxon>
    </lineage>
</organism>
<dbReference type="AlphaFoldDB" id="A0A1W2EW44"/>
<dbReference type="STRING" id="112901.SAMN04488500_13113"/>
<evidence type="ECO:0000313" key="1">
    <source>
        <dbReference type="EMBL" id="SMD13456.1"/>
    </source>
</evidence>
<dbReference type="Proteomes" id="UP000192738">
    <property type="component" value="Unassembled WGS sequence"/>
</dbReference>
<dbReference type="RefSeq" id="WP_084578248.1">
    <property type="nucleotide sequence ID" value="NZ_CP155572.1"/>
</dbReference>
<dbReference type="InterPro" id="IPR051450">
    <property type="entry name" value="Gfo/Idh/MocA_Oxidoreductases"/>
</dbReference>
<protein>
    <submittedName>
        <fullName evidence="1">Predicted dehydrogenase</fullName>
    </submittedName>
</protein>
<keyword evidence="2" id="KW-1185">Reference proteome</keyword>
<dbReference type="SUPFAM" id="SSF55347">
    <property type="entry name" value="Glyceraldehyde-3-phosphate dehydrogenase-like, C-terminal domain"/>
    <property type="match status" value="1"/>
</dbReference>
<dbReference type="EMBL" id="FWXI01000031">
    <property type="protein sequence ID" value="SMD13456.1"/>
    <property type="molecule type" value="Genomic_DNA"/>
</dbReference>
<dbReference type="InterPro" id="IPR036291">
    <property type="entry name" value="NAD(P)-bd_dom_sf"/>
</dbReference>
<dbReference type="SUPFAM" id="SSF51735">
    <property type="entry name" value="NAD(P)-binding Rossmann-fold domains"/>
    <property type="match status" value="1"/>
</dbReference>
<dbReference type="Gene3D" id="3.30.360.10">
    <property type="entry name" value="Dihydrodipicolinate Reductase, domain 2"/>
    <property type="match status" value="1"/>
</dbReference>
<dbReference type="Gene3D" id="3.40.50.720">
    <property type="entry name" value="NAD(P)-binding Rossmann-like Domain"/>
    <property type="match status" value="1"/>
</dbReference>
<name>A0A1W2EW44_9FIRM</name>
<dbReference type="OrthoDB" id="9783105at2"/>
<proteinExistence type="predicted"/>
<reference evidence="1 2" key="1">
    <citation type="submission" date="2017-04" db="EMBL/GenBank/DDBJ databases">
        <authorList>
            <person name="Afonso C.L."/>
            <person name="Miller P.J."/>
            <person name="Scott M.A."/>
            <person name="Spackman E."/>
            <person name="Goraichik I."/>
            <person name="Dimitrov K.M."/>
            <person name="Suarez D.L."/>
            <person name="Swayne D.E."/>
        </authorList>
    </citation>
    <scope>NUCLEOTIDE SEQUENCE [LARGE SCALE GENOMIC DNA]</scope>
    <source>
        <strain evidence="1 2">DSM 5090</strain>
    </source>
</reference>
<sequence length="298" mass="33113">MKVIGLIGCGAWGKSILRDLILLNCKIYVVDTDCQALSNALKLGAADAFCNINDLPNCDGFVVAVPIPDLAKECAGLLKYKKPIFSEKTLCLSLQDFNLLESLGGLEYICVMHKWHYHAGVEALRIIAQSGRVGKLEEIFTTRHAWVNDFHGGDVFWTQAVHDLTIIKHILGYIPTKIKEINVIKNDSDLPVSFTAMLGDKPTIVISVNGRHCRKISGVSIHGNKGSAALNDAYDDHIIVRDEDVYEKIPIDTTFPLYLELKEFVTYLYNGCKPRCNLQSAKEVTQAILKLRKAAKLI</sequence>
<dbReference type="PANTHER" id="PTHR43377">
    <property type="entry name" value="BILIVERDIN REDUCTASE A"/>
    <property type="match status" value="1"/>
</dbReference>
<evidence type="ECO:0000313" key="2">
    <source>
        <dbReference type="Proteomes" id="UP000192738"/>
    </source>
</evidence>
<gene>
    <name evidence="1" type="ORF">SAMN04488500_13113</name>
</gene>